<dbReference type="EMBL" id="BARS01022074">
    <property type="protein sequence ID" value="GAG10896.1"/>
    <property type="molecule type" value="Genomic_DNA"/>
</dbReference>
<protein>
    <recommendedName>
        <fullName evidence="2">Metallo-beta-lactamase domain-containing protein</fullName>
    </recommendedName>
</protein>
<dbReference type="Gene3D" id="3.60.15.10">
    <property type="entry name" value="Ribonuclease Z/Hydroxyacylglutathione hydrolase-like"/>
    <property type="match status" value="1"/>
</dbReference>
<evidence type="ECO:0000313" key="1">
    <source>
        <dbReference type="EMBL" id="GAG10896.1"/>
    </source>
</evidence>
<feature type="non-terminal residue" evidence="1">
    <location>
        <position position="133"/>
    </location>
</feature>
<dbReference type="SUPFAM" id="SSF56281">
    <property type="entry name" value="Metallo-hydrolase/oxidoreductase"/>
    <property type="match status" value="1"/>
</dbReference>
<organism evidence="1">
    <name type="scientific">marine sediment metagenome</name>
    <dbReference type="NCBI Taxonomy" id="412755"/>
    <lineage>
        <taxon>unclassified sequences</taxon>
        <taxon>metagenomes</taxon>
        <taxon>ecological metagenomes</taxon>
    </lineage>
</organism>
<dbReference type="AlphaFoldDB" id="X0WE00"/>
<sequence length="133" mass="14861">MSSTTITFYGQSCFLLEYNNSKLLIDPRKKSHSQVEGDIVYATHHHPDHTAGIGTFLEINFPSAILIGNIQVIKKFSQFRDQSVTIKNGESLKKGVWDFEFISGKHGFFRGVENIGIVVKTPSFIFGHLGDSV</sequence>
<dbReference type="Pfam" id="PF13483">
    <property type="entry name" value="Lactamase_B_3"/>
    <property type="match status" value="1"/>
</dbReference>
<gene>
    <name evidence="1" type="ORF">S01H1_35329</name>
</gene>
<reference evidence="1" key="1">
    <citation type="journal article" date="2014" name="Front. Microbiol.">
        <title>High frequency of phylogenetically diverse reductive dehalogenase-homologous genes in deep subseafloor sedimentary metagenomes.</title>
        <authorList>
            <person name="Kawai M."/>
            <person name="Futagami T."/>
            <person name="Toyoda A."/>
            <person name="Takaki Y."/>
            <person name="Nishi S."/>
            <person name="Hori S."/>
            <person name="Arai W."/>
            <person name="Tsubouchi T."/>
            <person name="Morono Y."/>
            <person name="Uchiyama I."/>
            <person name="Ito T."/>
            <person name="Fujiyama A."/>
            <person name="Inagaki F."/>
            <person name="Takami H."/>
        </authorList>
    </citation>
    <scope>NUCLEOTIDE SEQUENCE</scope>
    <source>
        <strain evidence="1">Expedition CK06-06</strain>
    </source>
</reference>
<accession>X0WE00</accession>
<evidence type="ECO:0008006" key="2">
    <source>
        <dbReference type="Google" id="ProtNLM"/>
    </source>
</evidence>
<comment type="caution">
    <text evidence="1">The sequence shown here is derived from an EMBL/GenBank/DDBJ whole genome shotgun (WGS) entry which is preliminary data.</text>
</comment>
<dbReference type="InterPro" id="IPR036866">
    <property type="entry name" value="RibonucZ/Hydroxyglut_hydro"/>
</dbReference>
<proteinExistence type="predicted"/>
<name>X0WE00_9ZZZZ</name>